<dbReference type="InterPro" id="IPR005183">
    <property type="entry name" value="DUF305_CopM-like"/>
</dbReference>
<dbReference type="RefSeq" id="WP_212819456.1">
    <property type="nucleotide sequence ID" value="NZ_AP023359.1"/>
</dbReference>
<dbReference type="Proteomes" id="UP000680866">
    <property type="component" value="Chromosome"/>
</dbReference>
<dbReference type="AlphaFoldDB" id="A0A810NCT6"/>
<evidence type="ECO:0000313" key="4">
    <source>
        <dbReference type="Proteomes" id="UP000680866"/>
    </source>
</evidence>
<accession>A0A810NCT6</accession>
<name>A0A810NCT6_9ACTN</name>
<feature type="compositionally biased region" description="Basic and acidic residues" evidence="1">
    <location>
        <begin position="29"/>
        <end position="40"/>
    </location>
</feature>
<dbReference type="KEGG" id="pry:Prubr_69100"/>
<dbReference type="Gene3D" id="1.20.1260.10">
    <property type="match status" value="1"/>
</dbReference>
<proteinExistence type="predicted"/>
<organism evidence="3 4">
    <name type="scientific">Polymorphospora rubra</name>
    <dbReference type="NCBI Taxonomy" id="338584"/>
    <lineage>
        <taxon>Bacteria</taxon>
        <taxon>Bacillati</taxon>
        <taxon>Actinomycetota</taxon>
        <taxon>Actinomycetes</taxon>
        <taxon>Micromonosporales</taxon>
        <taxon>Micromonosporaceae</taxon>
        <taxon>Polymorphospora</taxon>
    </lineage>
</organism>
<evidence type="ECO:0000313" key="3">
    <source>
        <dbReference type="EMBL" id="BCJ69889.1"/>
    </source>
</evidence>
<gene>
    <name evidence="3" type="ORF">Prubr_69100</name>
</gene>
<protein>
    <submittedName>
        <fullName evidence="3">Lipoprotein</fullName>
    </submittedName>
</protein>
<dbReference type="PANTHER" id="PTHR36933">
    <property type="entry name" value="SLL0788 PROTEIN"/>
    <property type="match status" value="1"/>
</dbReference>
<dbReference type="Pfam" id="PF03713">
    <property type="entry name" value="DUF305"/>
    <property type="match status" value="1"/>
</dbReference>
<keyword evidence="4" id="KW-1185">Reference proteome</keyword>
<evidence type="ECO:0000259" key="2">
    <source>
        <dbReference type="Pfam" id="PF03713"/>
    </source>
</evidence>
<keyword evidence="3" id="KW-0449">Lipoprotein</keyword>
<dbReference type="EMBL" id="AP023359">
    <property type="protein sequence ID" value="BCJ69889.1"/>
    <property type="molecule type" value="Genomic_DNA"/>
</dbReference>
<feature type="region of interest" description="Disordered" evidence="1">
    <location>
        <begin position="29"/>
        <end position="52"/>
    </location>
</feature>
<reference evidence="3" key="1">
    <citation type="submission" date="2020-08" db="EMBL/GenBank/DDBJ databases">
        <title>Whole genome shotgun sequence of Polymorphospora rubra NBRC 101157.</title>
        <authorList>
            <person name="Komaki H."/>
            <person name="Tamura T."/>
        </authorList>
    </citation>
    <scope>NUCLEOTIDE SEQUENCE</scope>
    <source>
        <strain evidence="3">NBRC 101157</strain>
    </source>
</reference>
<sequence length="232" mass="24813">MRSTHRRAVAATAGAAVLVVGIITAGFLRDGDDGEPRADRPTATAPPTPTEPAVPVVVPGRPGESAAVVAPDQLPTRPGQTYNTMDTWFLRMMIPHHTQALQMAALAPDRAEHPGLAALADRIRSSQAPEILVMRAWLEARGIDADAGGHDHRTEGMLGMHTPEAMRDLAATRGADFDRKFVAMMISHHEGAIRMATDVLKTGIDVEVEKIANDVAAEQAAEITRMRALVSN</sequence>
<dbReference type="InterPro" id="IPR012347">
    <property type="entry name" value="Ferritin-like"/>
</dbReference>
<evidence type="ECO:0000256" key="1">
    <source>
        <dbReference type="SAM" id="MobiDB-lite"/>
    </source>
</evidence>
<feature type="domain" description="DUF305" evidence="2">
    <location>
        <begin position="86"/>
        <end position="229"/>
    </location>
</feature>
<dbReference type="PANTHER" id="PTHR36933:SF1">
    <property type="entry name" value="SLL0788 PROTEIN"/>
    <property type="match status" value="1"/>
</dbReference>